<protein>
    <submittedName>
        <fullName evidence="2">Uncharacterized protein</fullName>
    </submittedName>
</protein>
<gene>
    <name evidence="2" type="ORF">VA7868_00468</name>
</gene>
<accession>A0A1M5VP22</accession>
<feature type="chain" id="PRO_5011979766" evidence="1">
    <location>
        <begin position="20"/>
        <end position="71"/>
    </location>
</feature>
<organism evidence="2 3">
    <name type="scientific">Vibrio aerogenes CECT 7868</name>
    <dbReference type="NCBI Taxonomy" id="1216006"/>
    <lineage>
        <taxon>Bacteria</taxon>
        <taxon>Pseudomonadati</taxon>
        <taxon>Pseudomonadota</taxon>
        <taxon>Gammaproteobacteria</taxon>
        <taxon>Vibrionales</taxon>
        <taxon>Vibrionaceae</taxon>
        <taxon>Vibrio</taxon>
    </lineage>
</organism>
<evidence type="ECO:0000313" key="3">
    <source>
        <dbReference type="Proteomes" id="UP000184608"/>
    </source>
</evidence>
<dbReference type="AlphaFoldDB" id="A0A1M5VP22"/>
<name>A0A1M5VP22_9VIBR</name>
<dbReference type="EMBL" id="FQXZ01000005">
    <property type="protein sequence ID" value="SHH76950.1"/>
    <property type="molecule type" value="Genomic_DNA"/>
</dbReference>
<sequence>MKMTLTFIALSIAAAPVIATQMLQTEAAMMPHQAIPYVPSDTPYSPALNEKIQSPLPTLKQFRGCDDPLNC</sequence>
<evidence type="ECO:0000313" key="2">
    <source>
        <dbReference type="EMBL" id="SHH76950.1"/>
    </source>
</evidence>
<dbReference type="RefSeq" id="WP_073602233.1">
    <property type="nucleotide sequence ID" value="NZ_FQXZ01000005.1"/>
</dbReference>
<feature type="signal peptide" evidence="1">
    <location>
        <begin position="1"/>
        <end position="19"/>
    </location>
</feature>
<evidence type="ECO:0000256" key="1">
    <source>
        <dbReference type="SAM" id="SignalP"/>
    </source>
</evidence>
<keyword evidence="1" id="KW-0732">Signal</keyword>
<keyword evidence="3" id="KW-1185">Reference proteome</keyword>
<reference evidence="2 3" key="1">
    <citation type="submission" date="2016-11" db="EMBL/GenBank/DDBJ databases">
        <authorList>
            <person name="Jaros S."/>
            <person name="Januszkiewicz K."/>
            <person name="Wedrychowicz H."/>
        </authorList>
    </citation>
    <scope>NUCLEOTIDE SEQUENCE [LARGE SCALE GENOMIC DNA]</scope>
    <source>
        <strain evidence="2 3">CECT 7868</strain>
    </source>
</reference>
<proteinExistence type="predicted"/>
<dbReference type="Proteomes" id="UP000184608">
    <property type="component" value="Unassembled WGS sequence"/>
</dbReference>